<dbReference type="OMA" id="ESICYHS"/>
<dbReference type="Gramene" id="Kaladp0926s0026.1.v1.1">
    <property type="protein sequence ID" value="Kaladp0926s0026.1.v1.1.CDS.1"/>
    <property type="gene ID" value="Kaladp0926s0026.v1.1"/>
</dbReference>
<organism evidence="5 6">
    <name type="scientific">Kalanchoe fedtschenkoi</name>
    <name type="common">Lavender scallops</name>
    <name type="synonym">South American air plant</name>
    <dbReference type="NCBI Taxonomy" id="63787"/>
    <lineage>
        <taxon>Eukaryota</taxon>
        <taxon>Viridiplantae</taxon>
        <taxon>Streptophyta</taxon>
        <taxon>Embryophyta</taxon>
        <taxon>Tracheophyta</taxon>
        <taxon>Spermatophyta</taxon>
        <taxon>Magnoliopsida</taxon>
        <taxon>eudicotyledons</taxon>
        <taxon>Gunneridae</taxon>
        <taxon>Pentapetalae</taxon>
        <taxon>Saxifragales</taxon>
        <taxon>Crassulaceae</taxon>
        <taxon>Kalanchoe</taxon>
    </lineage>
</organism>
<dbReference type="NCBIfam" id="TIGR00756">
    <property type="entry name" value="PPR"/>
    <property type="match status" value="7"/>
</dbReference>
<dbReference type="FunFam" id="1.25.40.10:FF:000344">
    <property type="entry name" value="Pentatricopeptide repeat-containing protein"/>
    <property type="match status" value="2"/>
</dbReference>
<dbReference type="SUPFAM" id="SSF48452">
    <property type="entry name" value="TPR-like"/>
    <property type="match status" value="1"/>
</dbReference>
<dbReference type="GO" id="GO:0009451">
    <property type="term" value="P:RNA modification"/>
    <property type="evidence" value="ECO:0007669"/>
    <property type="project" value="InterPro"/>
</dbReference>
<feature type="repeat" description="PPR" evidence="3">
    <location>
        <begin position="387"/>
        <end position="421"/>
    </location>
</feature>
<evidence type="ECO:0000256" key="1">
    <source>
        <dbReference type="ARBA" id="ARBA00006643"/>
    </source>
</evidence>
<dbReference type="Proteomes" id="UP000594263">
    <property type="component" value="Unplaced"/>
</dbReference>
<dbReference type="InterPro" id="IPR002885">
    <property type="entry name" value="PPR_rpt"/>
</dbReference>
<proteinExistence type="inferred from homology"/>
<dbReference type="GO" id="GO:0003723">
    <property type="term" value="F:RNA binding"/>
    <property type="evidence" value="ECO:0007669"/>
    <property type="project" value="InterPro"/>
</dbReference>
<dbReference type="Pfam" id="PF01535">
    <property type="entry name" value="PPR"/>
    <property type="match status" value="3"/>
</dbReference>
<dbReference type="Pfam" id="PF20430">
    <property type="entry name" value="Eplus_motif"/>
    <property type="match status" value="1"/>
</dbReference>
<keyword evidence="2" id="KW-0677">Repeat</keyword>
<protein>
    <recommendedName>
        <fullName evidence="4">DYW domain-containing protein</fullName>
    </recommendedName>
</protein>
<dbReference type="Gene3D" id="1.25.40.10">
    <property type="entry name" value="Tetratricopeptide repeat domain"/>
    <property type="match status" value="4"/>
</dbReference>
<feature type="repeat" description="PPR" evidence="3">
    <location>
        <begin position="88"/>
        <end position="118"/>
    </location>
</feature>
<evidence type="ECO:0000256" key="2">
    <source>
        <dbReference type="ARBA" id="ARBA00022737"/>
    </source>
</evidence>
<dbReference type="AlphaFoldDB" id="A0A7N0VKM3"/>
<feature type="repeat" description="PPR" evidence="3">
    <location>
        <begin position="119"/>
        <end position="153"/>
    </location>
</feature>
<sequence>MRNSVKLSAAVDSLYARGAATHDSYTNLILQCVRFNDILQARRLQSHMDFHCYQPPNTFLHNRLLHLYAKSGTISDVCNLFDKMPRTDVFSWNALLSAFSKLGDETDVWDVFGRMPTRDSVSYNTVMTCLVGNRSWGKALNVFIEMQTDGFEPTEYSYVSALQACSNTGDLRRGKQVHGKISVAGLAANVFVANRLIDLYAKCGAIGLAIKFFDGMVSRSVVSWNSMIAGCLSNGKPEAAVELFRQMKIAHVQPDLITNSSVIGAYFQCGCVEEAVKLFSDIKEKDRVCWTEMIVGYGHCGREEDALSVFHEMLKEGVSADSFTISSVVSTCSKLASLSLGQVVHGKAVYLGVDNDLLVSSSLIGMYSRCGETKYASRVFESMTTPNVVSWNSMIAGYAQNGQDLEALDLFERMSRENLKPDCITFVLVLSACAHAGLVKDGQGYFNSIWEQHGLTPTVDHYACMINLFGRSGRIDQAVKVINSMDQEPNYLIWSTLLTVCSLNGDVDNAEMAANHLFKLDPLNAGPYIMLSNLYAAHGRWKDVASVRSTMKSKEIKKFAAYSWTEVDNTVHKFVAEDRSHPESEKIYEKLKVLITKLQTSGFTPDANLVLHDVGEDEKFESICYHSEKLALAFALIKKSTAKTPIRIMKNIRVCGDCHVFMKFVSKIIERRIVLRDSTRFHHFSDGICSCKDKW</sequence>
<feature type="domain" description="DYW" evidence="4">
    <location>
        <begin position="602"/>
        <end position="695"/>
    </location>
</feature>
<dbReference type="PANTHER" id="PTHR47926">
    <property type="entry name" value="PENTATRICOPEPTIDE REPEAT-CONTAINING PROTEIN"/>
    <property type="match status" value="1"/>
</dbReference>
<dbReference type="Pfam" id="PF14432">
    <property type="entry name" value="DYW_deaminase"/>
    <property type="match status" value="1"/>
</dbReference>
<dbReference type="InterPro" id="IPR046848">
    <property type="entry name" value="E_motif"/>
</dbReference>
<accession>A0A7N0VKM3</accession>
<dbReference type="FunFam" id="1.25.40.10:FF:000366">
    <property type="entry name" value="Pentatricopeptide (PPR) repeat-containing protein"/>
    <property type="match status" value="1"/>
</dbReference>
<comment type="similarity">
    <text evidence="1">Belongs to the PPR family. PCMP-H subfamily.</text>
</comment>
<keyword evidence="6" id="KW-1185">Reference proteome</keyword>
<dbReference type="InterPro" id="IPR046960">
    <property type="entry name" value="PPR_At4g14850-like_plant"/>
</dbReference>
<dbReference type="InterPro" id="IPR032867">
    <property type="entry name" value="DYW_dom"/>
</dbReference>
<dbReference type="EnsemblPlants" id="Kaladp0926s0026.1.v1.1">
    <property type="protein sequence ID" value="Kaladp0926s0026.1.v1.1.CDS.1"/>
    <property type="gene ID" value="Kaladp0926s0026.v1.1"/>
</dbReference>
<dbReference type="InterPro" id="IPR046849">
    <property type="entry name" value="E2_motif"/>
</dbReference>
<reference evidence="5" key="1">
    <citation type="submission" date="2021-01" db="UniProtKB">
        <authorList>
            <consortium name="EnsemblPlants"/>
        </authorList>
    </citation>
    <scope>IDENTIFICATION</scope>
</reference>
<feature type="repeat" description="PPR" evidence="3">
    <location>
        <begin position="255"/>
        <end position="285"/>
    </location>
</feature>
<evidence type="ECO:0000256" key="3">
    <source>
        <dbReference type="PROSITE-ProRule" id="PRU00708"/>
    </source>
</evidence>
<dbReference type="Pfam" id="PF12854">
    <property type="entry name" value="PPR_1"/>
    <property type="match status" value="1"/>
</dbReference>
<dbReference type="PROSITE" id="PS51375">
    <property type="entry name" value="PPR"/>
    <property type="match status" value="6"/>
</dbReference>
<dbReference type="PANTHER" id="PTHR47926:SF342">
    <property type="entry name" value="TETRATRICOPEPTIDE-LIKE HELICAL DOMAIN-CONTAINING PROTEIN-RELATED"/>
    <property type="match status" value="1"/>
</dbReference>
<dbReference type="Pfam" id="PF13041">
    <property type="entry name" value="PPR_2"/>
    <property type="match status" value="4"/>
</dbReference>
<dbReference type="GO" id="GO:0008270">
    <property type="term" value="F:zinc ion binding"/>
    <property type="evidence" value="ECO:0007669"/>
    <property type="project" value="InterPro"/>
</dbReference>
<feature type="repeat" description="PPR" evidence="3">
    <location>
        <begin position="220"/>
        <end position="254"/>
    </location>
</feature>
<dbReference type="Pfam" id="PF20431">
    <property type="entry name" value="E_motif"/>
    <property type="match status" value="1"/>
</dbReference>
<evidence type="ECO:0000259" key="4">
    <source>
        <dbReference type="Pfam" id="PF14432"/>
    </source>
</evidence>
<dbReference type="InterPro" id="IPR011990">
    <property type="entry name" value="TPR-like_helical_dom_sf"/>
</dbReference>
<evidence type="ECO:0000313" key="5">
    <source>
        <dbReference type="EnsemblPlants" id="Kaladp0926s0026.1.v1.1.CDS.1"/>
    </source>
</evidence>
<feature type="repeat" description="PPR" evidence="3">
    <location>
        <begin position="286"/>
        <end position="320"/>
    </location>
</feature>
<evidence type="ECO:0000313" key="6">
    <source>
        <dbReference type="Proteomes" id="UP000594263"/>
    </source>
</evidence>
<name>A0A7N0VKM3_KALFE</name>